<dbReference type="InterPro" id="IPR013785">
    <property type="entry name" value="Aldolase_TIM"/>
</dbReference>
<evidence type="ECO:0000256" key="3">
    <source>
        <dbReference type="ARBA" id="ARBA00022691"/>
    </source>
</evidence>
<dbReference type="PANTHER" id="PTHR30352:SF2">
    <property type="entry name" value="ANAEROBIC RIBONUCLEOSIDE-TRIPHOSPHATE REDUCTASE-ACTIVATING PROTEIN"/>
    <property type="match status" value="1"/>
</dbReference>
<evidence type="ECO:0000256" key="4">
    <source>
        <dbReference type="ARBA" id="ARBA00022723"/>
    </source>
</evidence>
<dbReference type="SUPFAM" id="SSF102114">
    <property type="entry name" value="Radical SAM enzymes"/>
    <property type="match status" value="1"/>
</dbReference>
<dbReference type="CDD" id="cd01335">
    <property type="entry name" value="Radical_SAM"/>
    <property type="match status" value="1"/>
</dbReference>
<keyword evidence="2" id="KW-0004">4Fe-4S</keyword>
<keyword evidence="6" id="KW-0411">Iron-sulfur</keyword>
<dbReference type="GO" id="GO:0004748">
    <property type="term" value="F:ribonucleoside-diphosphate reductase activity, thioredoxin disulfide as acceptor"/>
    <property type="evidence" value="ECO:0007669"/>
    <property type="project" value="TreeGrafter"/>
</dbReference>
<evidence type="ECO:0000256" key="2">
    <source>
        <dbReference type="ARBA" id="ARBA00022485"/>
    </source>
</evidence>
<dbReference type="InterPro" id="IPR007197">
    <property type="entry name" value="rSAM"/>
</dbReference>
<dbReference type="SFLD" id="SFLDG01063">
    <property type="entry name" value="activating_enzymes__group_1"/>
    <property type="match status" value="1"/>
</dbReference>
<evidence type="ECO:0000313" key="7">
    <source>
        <dbReference type="EMBL" id="KYZ76192.1"/>
    </source>
</evidence>
<dbReference type="STRING" id="1794912.AXX12_07040"/>
<reference evidence="7 8" key="1">
    <citation type="submission" date="2016-02" db="EMBL/GenBank/DDBJ databases">
        <title>Anaerosporomusa subterraneum gen. nov., sp. nov., a spore-forming obligate anaerobe isolated from saprolite.</title>
        <authorList>
            <person name="Choi J.K."/>
            <person name="Shah M."/>
            <person name="Yee N."/>
        </authorList>
    </citation>
    <scope>NUCLEOTIDE SEQUENCE [LARGE SCALE GENOMIC DNA]</scope>
    <source>
        <strain evidence="7 8">RU4</strain>
    </source>
</reference>
<dbReference type="InterPro" id="IPR034457">
    <property type="entry name" value="Organic_radical-activating"/>
</dbReference>
<dbReference type="SFLD" id="SFLDS00029">
    <property type="entry name" value="Radical_SAM"/>
    <property type="match status" value="1"/>
</dbReference>
<accession>A0A154BQG6</accession>
<dbReference type="GO" id="GO:0043365">
    <property type="term" value="F:[formate-C-acetyltransferase]-activating enzyme activity"/>
    <property type="evidence" value="ECO:0007669"/>
    <property type="project" value="InterPro"/>
</dbReference>
<dbReference type="SFLD" id="SFLDG01066">
    <property type="entry name" value="organic_radical-activating_enz"/>
    <property type="match status" value="1"/>
</dbReference>
<dbReference type="Pfam" id="PF13353">
    <property type="entry name" value="Fer4_12"/>
    <property type="match status" value="1"/>
</dbReference>
<keyword evidence="3" id="KW-0949">S-adenosyl-L-methionine</keyword>
<dbReference type="SFLD" id="SFLDF00299">
    <property type="entry name" value="anaerobic_ribonucleoside-triph"/>
    <property type="match status" value="1"/>
</dbReference>
<dbReference type="EMBL" id="LSGP01000017">
    <property type="protein sequence ID" value="KYZ76192.1"/>
    <property type="molecule type" value="Genomic_DNA"/>
</dbReference>
<dbReference type="Proteomes" id="UP000076268">
    <property type="component" value="Unassembled WGS sequence"/>
</dbReference>
<keyword evidence="5" id="KW-0408">Iron</keyword>
<keyword evidence="4" id="KW-0479">Metal-binding</keyword>
<keyword evidence="8" id="KW-1185">Reference proteome</keyword>
<gene>
    <name evidence="7" type="ORF">AXX12_07040</name>
</gene>
<dbReference type="InterPro" id="IPR058240">
    <property type="entry name" value="rSAM_sf"/>
</dbReference>
<sequence>MHIRLYNFLPKTAVEGPGIRACVWVQGCPIRCRGCATPEAWDESGGIEVDVDALAQEIVSVPDLEGVTFAGGEPFAQADALAELGRIVREFGLTVLTFTGYRFEDIKMSNCPSWQELLAVTDVLIDGPYKQELADTSRPWIGSANQRYHFLTERYQYLQKDLPNISNKIEIRIRPNGQILVNGILSQDDLSFLLELRNAHDVRRKRDT</sequence>
<dbReference type="RefSeq" id="WP_066241208.1">
    <property type="nucleotide sequence ID" value="NZ_LSGP01000017.1"/>
</dbReference>
<evidence type="ECO:0000313" key="8">
    <source>
        <dbReference type="Proteomes" id="UP000076268"/>
    </source>
</evidence>
<dbReference type="InterPro" id="IPR012837">
    <property type="entry name" value="NrdG"/>
</dbReference>
<organism evidence="7 8">
    <name type="scientific">Anaerosporomusa subterranea</name>
    <dbReference type="NCBI Taxonomy" id="1794912"/>
    <lineage>
        <taxon>Bacteria</taxon>
        <taxon>Bacillati</taxon>
        <taxon>Bacillota</taxon>
        <taxon>Negativicutes</taxon>
        <taxon>Acetonemataceae</taxon>
        <taxon>Anaerosporomusa</taxon>
    </lineage>
</organism>
<evidence type="ECO:0000256" key="6">
    <source>
        <dbReference type="ARBA" id="ARBA00023014"/>
    </source>
</evidence>
<comment type="caution">
    <text evidence="7">The sequence shown here is derived from an EMBL/GenBank/DDBJ whole genome shotgun (WGS) entry which is preliminary data.</text>
</comment>
<evidence type="ECO:0000256" key="5">
    <source>
        <dbReference type="ARBA" id="ARBA00023004"/>
    </source>
</evidence>
<comment type="cofactor">
    <cofactor evidence="1">
        <name>[4Fe-4S] cluster</name>
        <dbReference type="ChEBI" id="CHEBI:49883"/>
    </cofactor>
</comment>
<dbReference type="OrthoDB" id="9782387at2"/>
<dbReference type="GO" id="GO:0046872">
    <property type="term" value="F:metal ion binding"/>
    <property type="evidence" value="ECO:0007669"/>
    <property type="project" value="UniProtKB-KW"/>
</dbReference>
<name>A0A154BQG6_ANASB</name>
<proteinExistence type="predicted"/>
<dbReference type="PANTHER" id="PTHR30352">
    <property type="entry name" value="PYRUVATE FORMATE-LYASE-ACTIVATING ENZYME"/>
    <property type="match status" value="1"/>
</dbReference>
<dbReference type="GO" id="GO:0051539">
    <property type="term" value="F:4 iron, 4 sulfur cluster binding"/>
    <property type="evidence" value="ECO:0007669"/>
    <property type="project" value="UniProtKB-KW"/>
</dbReference>
<dbReference type="AlphaFoldDB" id="A0A154BQG6"/>
<protein>
    <submittedName>
        <fullName evidence="7">Ribonucleoside-triphosphate reductase activating protein</fullName>
    </submittedName>
</protein>
<evidence type="ECO:0000256" key="1">
    <source>
        <dbReference type="ARBA" id="ARBA00001966"/>
    </source>
</evidence>
<dbReference type="Gene3D" id="3.20.20.70">
    <property type="entry name" value="Aldolase class I"/>
    <property type="match status" value="1"/>
</dbReference>